<evidence type="ECO:0000313" key="1">
    <source>
        <dbReference type="EMBL" id="ASG17919.1"/>
    </source>
</evidence>
<dbReference type="Proteomes" id="UP000197157">
    <property type="component" value="Chromosome"/>
</dbReference>
<proteinExistence type="predicted"/>
<protein>
    <recommendedName>
        <fullName evidence="3">Immunity protein 22</fullName>
    </recommendedName>
</protein>
<dbReference type="EMBL" id="CP022117">
    <property type="protein sequence ID" value="ASG17919.1"/>
    <property type="molecule type" value="Genomic_DNA"/>
</dbReference>
<dbReference type="Pfam" id="PF14112">
    <property type="entry name" value="DUF4284"/>
    <property type="match status" value="1"/>
</dbReference>
<name>A0A2C9P3D9_SALET</name>
<gene>
    <name evidence="1" type="ORF">LFZ25_19260</name>
</gene>
<evidence type="ECO:0000313" key="2">
    <source>
        <dbReference type="Proteomes" id="UP000197157"/>
    </source>
</evidence>
<organism evidence="1 2">
    <name type="scientific">Salmonella enterica subsp. enterica serovar Macclesfield str. S-1643</name>
    <dbReference type="NCBI Taxonomy" id="1242107"/>
    <lineage>
        <taxon>Bacteria</taxon>
        <taxon>Pseudomonadati</taxon>
        <taxon>Pseudomonadota</taxon>
        <taxon>Gammaproteobacteria</taxon>
        <taxon>Enterobacterales</taxon>
        <taxon>Enterobacteriaceae</taxon>
        <taxon>Salmonella</taxon>
    </lineage>
</organism>
<dbReference type="InterPro" id="IPR025560">
    <property type="entry name" value="Imm22"/>
</dbReference>
<dbReference type="AlphaFoldDB" id="A0A2C9P3D9"/>
<dbReference type="RefSeq" id="WP_023181846.1">
    <property type="nucleotide sequence ID" value="NZ_CP022117.1"/>
</dbReference>
<reference evidence="1 2" key="1">
    <citation type="submission" date="2017-06" db="EMBL/GenBank/DDBJ databases">
        <title>Salmonella reference genomes for public health.</title>
        <authorList>
            <person name="Robertson J."/>
            <person name="Yoshida C."/>
            <person name="Gurnik S."/>
            <person name="Nash J."/>
        </authorList>
    </citation>
    <scope>NUCLEOTIDE SEQUENCE [LARGE SCALE GENOMIC DNA]</scope>
    <source>
        <strain evidence="1 2">S-1643</strain>
    </source>
</reference>
<sequence length="132" mass="15253">MIKETEKWSNSIWIGVKDNDFDEYLNQDKYGKSCGFCQDIGQGYDVDNICIYVSKNIIPIEKLVEEVPFSECFENEIIKRCHAMGLIEGNALISLLDEEFDFSTDKIFSGLRFVGVFECWFSDEYLKRCGLA</sequence>
<accession>A0A2C9P3D9</accession>
<evidence type="ECO:0008006" key="3">
    <source>
        <dbReference type="Google" id="ProtNLM"/>
    </source>
</evidence>